<dbReference type="Gene3D" id="3.90.1150.200">
    <property type="match status" value="1"/>
</dbReference>
<evidence type="ECO:0000259" key="1">
    <source>
        <dbReference type="Pfam" id="PF08818"/>
    </source>
</evidence>
<accession>A0A841BP09</accession>
<organism evidence="2 3">
    <name type="scientific">Allocatelliglobosispora scoriae</name>
    <dbReference type="NCBI Taxonomy" id="643052"/>
    <lineage>
        <taxon>Bacteria</taxon>
        <taxon>Bacillati</taxon>
        <taxon>Actinomycetota</taxon>
        <taxon>Actinomycetes</taxon>
        <taxon>Micromonosporales</taxon>
        <taxon>Micromonosporaceae</taxon>
        <taxon>Allocatelliglobosispora</taxon>
    </lineage>
</organism>
<sequence length="116" mass="12698">MATVLDDYLDSLDEPARAAFEHVRRLATALAPDAEQGVSYGMAALRYRGKPLLGFRAAKEHLSIFPFSPAAIDAVRERLTGYELSKGTVRFTAATPLPDDVVLDIVRHRMGEITAP</sequence>
<dbReference type="RefSeq" id="WP_184834437.1">
    <property type="nucleotide sequence ID" value="NZ_JACHMN010000002.1"/>
</dbReference>
<dbReference type="Pfam" id="PF08818">
    <property type="entry name" value="DUF1801"/>
    <property type="match status" value="1"/>
</dbReference>
<gene>
    <name evidence="2" type="ORF">F4553_001851</name>
</gene>
<reference evidence="2 3" key="1">
    <citation type="submission" date="2020-08" db="EMBL/GenBank/DDBJ databases">
        <title>Sequencing the genomes of 1000 actinobacteria strains.</title>
        <authorList>
            <person name="Klenk H.-P."/>
        </authorList>
    </citation>
    <scope>NUCLEOTIDE SEQUENCE [LARGE SCALE GENOMIC DNA]</scope>
    <source>
        <strain evidence="2 3">DSM 45362</strain>
    </source>
</reference>
<comment type="caution">
    <text evidence="2">The sequence shown here is derived from an EMBL/GenBank/DDBJ whole genome shotgun (WGS) entry which is preliminary data.</text>
</comment>
<dbReference type="Proteomes" id="UP000587527">
    <property type="component" value="Unassembled WGS sequence"/>
</dbReference>
<evidence type="ECO:0000313" key="3">
    <source>
        <dbReference type="Proteomes" id="UP000587527"/>
    </source>
</evidence>
<feature type="domain" description="YdhG-like" evidence="1">
    <location>
        <begin position="17"/>
        <end position="110"/>
    </location>
</feature>
<dbReference type="AlphaFoldDB" id="A0A841BP09"/>
<dbReference type="SUPFAM" id="SSF159888">
    <property type="entry name" value="YdhG-like"/>
    <property type="match status" value="1"/>
</dbReference>
<name>A0A841BP09_9ACTN</name>
<evidence type="ECO:0000313" key="2">
    <source>
        <dbReference type="EMBL" id="MBB5868472.1"/>
    </source>
</evidence>
<protein>
    <submittedName>
        <fullName evidence="2">Uncharacterized protein YdhG (YjbR/CyaY superfamily)</fullName>
    </submittedName>
</protein>
<keyword evidence="3" id="KW-1185">Reference proteome</keyword>
<dbReference type="InterPro" id="IPR014922">
    <property type="entry name" value="YdhG-like"/>
</dbReference>
<proteinExistence type="predicted"/>
<dbReference type="EMBL" id="JACHMN010000002">
    <property type="protein sequence ID" value="MBB5868472.1"/>
    <property type="molecule type" value="Genomic_DNA"/>
</dbReference>